<accession>A0A2N9H2J1</accession>
<proteinExistence type="predicted"/>
<organism evidence="3">
    <name type="scientific">Fagus sylvatica</name>
    <name type="common">Beechnut</name>
    <dbReference type="NCBI Taxonomy" id="28930"/>
    <lineage>
        <taxon>Eukaryota</taxon>
        <taxon>Viridiplantae</taxon>
        <taxon>Streptophyta</taxon>
        <taxon>Embryophyta</taxon>
        <taxon>Tracheophyta</taxon>
        <taxon>Spermatophyta</taxon>
        <taxon>Magnoliopsida</taxon>
        <taxon>eudicotyledons</taxon>
        <taxon>Gunneridae</taxon>
        <taxon>Pentapetalae</taxon>
        <taxon>rosids</taxon>
        <taxon>fabids</taxon>
        <taxon>Fagales</taxon>
        <taxon>Fagaceae</taxon>
        <taxon>Fagus</taxon>
    </lineage>
</organism>
<dbReference type="Gene3D" id="2.40.50.40">
    <property type="match status" value="1"/>
</dbReference>
<dbReference type="InterPro" id="IPR023780">
    <property type="entry name" value="Chromo_domain"/>
</dbReference>
<feature type="region of interest" description="Disordered" evidence="1">
    <location>
        <begin position="265"/>
        <end position="287"/>
    </location>
</feature>
<dbReference type="InterPro" id="IPR016197">
    <property type="entry name" value="Chromo-like_dom_sf"/>
</dbReference>
<feature type="compositionally biased region" description="Polar residues" evidence="1">
    <location>
        <begin position="269"/>
        <end position="279"/>
    </location>
</feature>
<protein>
    <recommendedName>
        <fullName evidence="2">Chromo domain-containing protein</fullName>
    </recommendedName>
</protein>
<dbReference type="InterPro" id="IPR056924">
    <property type="entry name" value="SH3_Tf2-1"/>
</dbReference>
<feature type="region of interest" description="Disordered" evidence="1">
    <location>
        <begin position="166"/>
        <end position="207"/>
    </location>
</feature>
<sequence>MRERKNSLAMGLGVHGGRRVRDLVEWGLRTERESRRWLAGSGLEREKAKTYPILRRPQPQRWPPPHLFFSFFLTDEDHGVSHFEYFDEDHGAIGAEAQLGWVGSGDIGKGVGPWWLTMWWRGGWKRAWVCRSRPGFAICSLVEWWLLLGFGGCSLVEWWLSSEGRNEKEKRNEEREKKMDGSDPCPTLVKGGTSRGKRGAARGAAARGSAQGVHINLVSEQDMGDERVETLANEVANLTFSASSQQQTFKELQEMVAALHMADNRNTDHGQNSHSGSHGRTSHAGTAKIEAVDKELLTRDEILKELRQNIQQAQVRMKQNADKHRRDVEFAVGDWVYLRLQPYRQSSIAFRKNLKLSPRYFGPFQVVERVGAVAYKLKLPAESKLHSVFHVSNLKRKLGSQEEASTMLPVIDNSDGLVPLPQAILDRRTRRSKEEVLVHWQGLSPADATWEDAQSLRLRFSGIIP</sequence>
<dbReference type="PANTHER" id="PTHR46148:SF54">
    <property type="entry name" value="RETROTRANSPOSON-LIKE PROTEIN"/>
    <property type="match status" value="1"/>
</dbReference>
<feature type="domain" description="Chromo" evidence="2">
    <location>
        <begin position="419"/>
        <end position="465"/>
    </location>
</feature>
<feature type="compositionally biased region" description="Basic and acidic residues" evidence="1">
    <location>
        <begin position="166"/>
        <end position="181"/>
    </location>
</feature>
<dbReference type="PROSITE" id="PS50013">
    <property type="entry name" value="CHROMO_2"/>
    <property type="match status" value="1"/>
</dbReference>
<evidence type="ECO:0000259" key="2">
    <source>
        <dbReference type="PROSITE" id="PS50013"/>
    </source>
</evidence>
<dbReference type="PANTHER" id="PTHR46148">
    <property type="entry name" value="CHROMO DOMAIN-CONTAINING PROTEIN"/>
    <property type="match status" value="1"/>
</dbReference>
<name>A0A2N9H2J1_FAGSY</name>
<evidence type="ECO:0000313" key="3">
    <source>
        <dbReference type="EMBL" id="SPD05841.1"/>
    </source>
</evidence>
<dbReference type="SUPFAM" id="SSF54160">
    <property type="entry name" value="Chromo domain-like"/>
    <property type="match status" value="1"/>
</dbReference>
<dbReference type="AlphaFoldDB" id="A0A2N9H2J1"/>
<evidence type="ECO:0000256" key="1">
    <source>
        <dbReference type="SAM" id="MobiDB-lite"/>
    </source>
</evidence>
<dbReference type="Pfam" id="PF24626">
    <property type="entry name" value="SH3_Tf2-1"/>
    <property type="match status" value="1"/>
</dbReference>
<dbReference type="Pfam" id="PF00385">
    <property type="entry name" value="Chromo"/>
    <property type="match status" value="1"/>
</dbReference>
<reference evidence="3" key="1">
    <citation type="submission" date="2018-02" db="EMBL/GenBank/DDBJ databases">
        <authorList>
            <person name="Cohen D.B."/>
            <person name="Kent A.D."/>
        </authorList>
    </citation>
    <scope>NUCLEOTIDE SEQUENCE</scope>
</reference>
<dbReference type="InterPro" id="IPR000953">
    <property type="entry name" value="Chromo/chromo_shadow_dom"/>
</dbReference>
<dbReference type="EMBL" id="OIVN01002710">
    <property type="protein sequence ID" value="SPD05841.1"/>
    <property type="molecule type" value="Genomic_DNA"/>
</dbReference>
<gene>
    <name evidence="3" type="ORF">FSB_LOCUS33723</name>
</gene>